<dbReference type="AlphaFoldDB" id="A0A544JCJ3"/>
<proteinExistence type="predicted"/>
<dbReference type="GO" id="GO:0016740">
    <property type="term" value="F:transferase activity"/>
    <property type="evidence" value="ECO:0007669"/>
    <property type="project" value="UniProtKB-KW"/>
</dbReference>
<reference evidence="2 3" key="1">
    <citation type="submission" date="2019-07" db="EMBL/GenBank/DDBJ databases">
        <title>Phenotypic and genotypic antimicrobial resistance traits of Vibrio cholerae non-O1/non-O139 isolated from a large Austrian lake frequently associated with cases of infection.</title>
        <authorList>
            <person name="Lepuschitz S."/>
            <person name="Baron S."/>
            <person name="Larvor E."/>
            <person name="Granier S."/>
            <person name="Pretzer C."/>
            <person name="Mach R.L."/>
            <person name="Farnleitner A.H."/>
            <person name="Ruppitsch W."/>
            <person name="Pleininger S."/>
            <person name="Indra A."/>
            <person name="Kirschner A.K.T."/>
        </authorList>
    </citation>
    <scope>NUCLEOTIDE SEQUENCE [LARGE SCALE GENOMIC DNA]</scope>
    <source>
        <strain evidence="2 3">A12JL36W90</strain>
    </source>
</reference>
<sequence length="371" mass="42259">MTQPLGHNYGGMIQAWALQRVLIKKGHKVITIDRQREKRGFIYNSARLVYRSMGKMIGKRKIPVNFESKFPYIYKNTINFISDNIVTSEPLDSTSSLKAHFSHQNYDAVIVGSDQTWRPQYSPNIENFFLDFCEGQKIKRIAYATSFGVDEWEFSLAQTKRCAELAKKFSAISVREDSGVELCRNFLGVVAEHVLDPTLLLDKSDYEELIGSNRIKDKNAGIYTYFLDKSPDKIAFTQFVEEMLGEPVYSCQPKYGVEANMSSKIDDYIMPDPRDWLAGFANAKYVLTDSFHGMVFSIIFNKPFLVINNKSRGAARFLSLLNLINQSDRVVNNISSVSNKEIERLLINSSRIISPEKNSSEKFLVNAINGK</sequence>
<dbReference type="Pfam" id="PF04230">
    <property type="entry name" value="PS_pyruv_trans"/>
    <property type="match status" value="1"/>
</dbReference>
<evidence type="ECO:0000259" key="1">
    <source>
        <dbReference type="Pfam" id="PF04230"/>
    </source>
</evidence>
<protein>
    <submittedName>
        <fullName evidence="2">Polysaccharide pyruvyl transferase family protein</fullName>
    </submittedName>
</protein>
<dbReference type="Proteomes" id="UP000319979">
    <property type="component" value="Unassembled WGS sequence"/>
</dbReference>
<feature type="domain" description="Polysaccharide pyruvyl transferase" evidence="1">
    <location>
        <begin position="8"/>
        <end position="311"/>
    </location>
</feature>
<evidence type="ECO:0000313" key="3">
    <source>
        <dbReference type="Proteomes" id="UP000319979"/>
    </source>
</evidence>
<comment type="caution">
    <text evidence="2">The sequence shown here is derived from an EMBL/GenBank/DDBJ whole genome shotgun (WGS) entry which is preliminary data.</text>
</comment>
<gene>
    <name evidence="2" type="ORF">FLM02_10245</name>
</gene>
<name>A0A544JCJ3_VIBCL</name>
<evidence type="ECO:0000313" key="2">
    <source>
        <dbReference type="EMBL" id="TQP13966.1"/>
    </source>
</evidence>
<accession>A0A544JCJ3</accession>
<organism evidence="2 3">
    <name type="scientific">Vibrio cholerae</name>
    <dbReference type="NCBI Taxonomy" id="666"/>
    <lineage>
        <taxon>Bacteria</taxon>
        <taxon>Pseudomonadati</taxon>
        <taxon>Pseudomonadota</taxon>
        <taxon>Gammaproteobacteria</taxon>
        <taxon>Vibrionales</taxon>
        <taxon>Vibrionaceae</taxon>
        <taxon>Vibrio</taxon>
    </lineage>
</organism>
<dbReference type="InterPro" id="IPR007345">
    <property type="entry name" value="Polysacch_pyruvyl_Trfase"/>
</dbReference>
<dbReference type="EMBL" id="VIOS01000030">
    <property type="protein sequence ID" value="TQP13966.1"/>
    <property type="molecule type" value="Genomic_DNA"/>
</dbReference>
<keyword evidence="2" id="KW-0808">Transferase</keyword>